<proteinExistence type="predicted"/>
<evidence type="ECO:0000313" key="2">
    <source>
        <dbReference type="Proteomes" id="UP000637423"/>
    </source>
</evidence>
<accession>A0A916XMN8</accession>
<gene>
    <name evidence="1" type="ORF">GCM10011396_35030</name>
</gene>
<comment type="caution">
    <text evidence="1">The sequence shown here is derived from an EMBL/GenBank/DDBJ whole genome shotgun (WGS) entry which is preliminary data.</text>
</comment>
<protein>
    <submittedName>
        <fullName evidence="1">Uncharacterized protein</fullName>
    </submittedName>
</protein>
<dbReference type="AlphaFoldDB" id="A0A916XMN8"/>
<sequence length="66" mass="7391">MIGQRPAYKLLVRRPVGGPHLARRLGLIGLQVFQLQFQLLDLVVEFFGGMQAPCRQLGRVSVVAFK</sequence>
<name>A0A916XMN8_9BURK</name>
<reference evidence="1" key="2">
    <citation type="submission" date="2020-09" db="EMBL/GenBank/DDBJ databases">
        <authorList>
            <person name="Sun Q."/>
            <person name="Zhou Y."/>
        </authorList>
    </citation>
    <scope>NUCLEOTIDE SEQUENCE</scope>
    <source>
        <strain evidence="1">CGMCC 1.10998</strain>
    </source>
</reference>
<dbReference type="Proteomes" id="UP000637423">
    <property type="component" value="Unassembled WGS sequence"/>
</dbReference>
<evidence type="ECO:0000313" key="1">
    <source>
        <dbReference type="EMBL" id="GGC84700.1"/>
    </source>
</evidence>
<reference evidence="1" key="1">
    <citation type="journal article" date="2014" name="Int. J. Syst. Evol. Microbiol.">
        <title>Complete genome sequence of Corynebacterium casei LMG S-19264T (=DSM 44701T), isolated from a smear-ripened cheese.</title>
        <authorList>
            <consortium name="US DOE Joint Genome Institute (JGI-PGF)"/>
            <person name="Walter F."/>
            <person name="Albersmeier A."/>
            <person name="Kalinowski J."/>
            <person name="Ruckert C."/>
        </authorList>
    </citation>
    <scope>NUCLEOTIDE SEQUENCE</scope>
    <source>
        <strain evidence="1">CGMCC 1.10998</strain>
    </source>
</reference>
<dbReference type="EMBL" id="BMED01000003">
    <property type="protein sequence ID" value="GGC84700.1"/>
    <property type="molecule type" value="Genomic_DNA"/>
</dbReference>
<organism evidence="1 2">
    <name type="scientific">Undibacterium terreum</name>
    <dbReference type="NCBI Taxonomy" id="1224302"/>
    <lineage>
        <taxon>Bacteria</taxon>
        <taxon>Pseudomonadati</taxon>
        <taxon>Pseudomonadota</taxon>
        <taxon>Betaproteobacteria</taxon>
        <taxon>Burkholderiales</taxon>
        <taxon>Oxalobacteraceae</taxon>
        <taxon>Undibacterium</taxon>
    </lineage>
</organism>
<keyword evidence="2" id="KW-1185">Reference proteome</keyword>